<feature type="compositionally biased region" description="Basic residues" evidence="1">
    <location>
        <begin position="11"/>
        <end position="22"/>
    </location>
</feature>
<feature type="compositionally biased region" description="Basic and acidic residues" evidence="1">
    <location>
        <begin position="150"/>
        <end position="161"/>
    </location>
</feature>
<dbReference type="EC" id="4.1.1.17" evidence="2"/>
<feature type="compositionally biased region" description="Basic residues" evidence="1">
    <location>
        <begin position="244"/>
        <end position="260"/>
    </location>
</feature>
<feature type="region of interest" description="Disordered" evidence="1">
    <location>
        <begin position="1"/>
        <end position="102"/>
    </location>
</feature>
<name>A0A6J4HPA0_9PROT</name>
<feature type="compositionally biased region" description="Basic and acidic residues" evidence="1">
    <location>
        <begin position="81"/>
        <end position="96"/>
    </location>
</feature>
<dbReference type="GO" id="GO:0004586">
    <property type="term" value="F:ornithine decarboxylase activity"/>
    <property type="evidence" value="ECO:0007669"/>
    <property type="project" value="UniProtKB-EC"/>
</dbReference>
<dbReference type="EMBL" id="CADCTG010000108">
    <property type="protein sequence ID" value="CAA9228997.1"/>
    <property type="molecule type" value="Genomic_DNA"/>
</dbReference>
<feature type="non-terminal residue" evidence="2">
    <location>
        <position position="1"/>
    </location>
</feature>
<keyword evidence="2" id="KW-0456">Lyase</keyword>
<dbReference type="AlphaFoldDB" id="A0A6J4HPA0"/>
<evidence type="ECO:0000256" key="1">
    <source>
        <dbReference type="SAM" id="MobiDB-lite"/>
    </source>
</evidence>
<feature type="compositionally biased region" description="Low complexity" evidence="1">
    <location>
        <begin position="166"/>
        <end position="176"/>
    </location>
</feature>
<protein>
    <submittedName>
        <fullName evidence="2">Pyridoxal 5-phosphate (PLP)-dependent ornithine decarboxylase</fullName>
        <ecNumber evidence="2">4.1.1.17</ecNumber>
    </submittedName>
</protein>
<reference evidence="2" key="1">
    <citation type="submission" date="2020-02" db="EMBL/GenBank/DDBJ databases">
        <authorList>
            <person name="Meier V. D."/>
        </authorList>
    </citation>
    <scope>NUCLEOTIDE SEQUENCE</scope>
    <source>
        <strain evidence="2">AVDCRST_MAG08</strain>
    </source>
</reference>
<proteinExistence type="predicted"/>
<feature type="compositionally biased region" description="Basic and acidic residues" evidence="1">
    <location>
        <begin position="178"/>
        <end position="192"/>
    </location>
</feature>
<gene>
    <name evidence="2" type="ORF">AVDCRST_MAG08-993</name>
</gene>
<accession>A0A6J4HPA0</accession>
<evidence type="ECO:0000313" key="2">
    <source>
        <dbReference type="EMBL" id="CAA9228997.1"/>
    </source>
</evidence>
<organism evidence="2">
    <name type="scientific">uncultured Acetobacteraceae bacterium</name>
    <dbReference type="NCBI Taxonomy" id="169975"/>
    <lineage>
        <taxon>Bacteria</taxon>
        <taxon>Pseudomonadati</taxon>
        <taxon>Pseudomonadota</taxon>
        <taxon>Alphaproteobacteria</taxon>
        <taxon>Acetobacterales</taxon>
        <taxon>Acetobacteraceae</taxon>
        <taxon>environmental samples</taxon>
    </lineage>
</organism>
<sequence length="376" mass="40611">DPSGRNLSARFRARHAMPRARPRPGGGELPPAQGRDAAGPHLLRGEGQPGGARAGPAGRPRLLLRRGFVRGGPGLPRLRRGAREHQLRQHREEGERHPRRLRARRADVRLRLGGRVAQARPLGAGRARVLPHPGRQRRGGVAAVAQVRLRGRDGARPDGAGRRAGPRPVRPVLPRRQPAGEDRGLRGGDRQGGHALHRPPRRGGEGADGQPRRRLPGALPPGGAGDRRLRRRHHGRYGGAFRQRASRHRGGAGPLHRGRRGRGELRGGAGVAQSEGRPGALGVLGHRALRRAGGDGGRGDQIRLPHAARRRGGGACHHRRSDLRQHGHAVRKVQLPPAALARRGRPGGAAGDGRLRHQLRQPELQRLQAIGRTLRL</sequence>
<feature type="non-terminal residue" evidence="2">
    <location>
        <position position="376"/>
    </location>
</feature>
<feature type="region of interest" description="Disordered" evidence="1">
    <location>
        <begin position="127"/>
        <end position="279"/>
    </location>
</feature>